<accession>A0A226WST4</accession>
<reference evidence="2" key="1">
    <citation type="submission" date="2017-01" db="EMBL/GenBank/DDBJ databases">
        <title>Genome Analysis of Deinococcus marmoris KOPRI26562.</title>
        <authorList>
            <person name="Kim J.H."/>
            <person name="Oh H.-M."/>
        </authorList>
    </citation>
    <scope>NUCLEOTIDE SEQUENCE [LARGE SCALE GENOMIC DNA]</scope>
    <source>
        <strain evidence="2">PAMC 26633</strain>
    </source>
</reference>
<sequence length="42" mass="4940">MSPVLYNWIHIGSNAYVEYTFVPWFGKSIYRRTVDLSAICIQ</sequence>
<evidence type="ECO:0000313" key="2">
    <source>
        <dbReference type="Proteomes" id="UP000214720"/>
    </source>
</evidence>
<comment type="caution">
    <text evidence="1">The sequence shown here is derived from an EMBL/GenBank/DDBJ whole genome shotgun (WGS) entry which is preliminary data.</text>
</comment>
<evidence type="ECO:0000313" key="1">
    <source>
        <dbReference type="EMBL" id="OXC74256.1"/>
    </source>
</evidence>
<name>A0A226WST4_CABSO</name>
<dbReference type="AlphaFoldDB" id="A0A226WST4"/>
<organism evidence="1 2">
    <name type="scientific">Caballeronia sordidicola</name>
    <name type="common">Burkholderia sordidicola</name>
    <dbReference type="NCBI Taxonomy" id="196367"/>
    <lineage>
        <taxon>Bacteria</taxon>
        <taxon>Pseudomonadati</taxon>
        <taxon>Pseudomonadota</taxon>
        <taxon>Betaproteobacteria</taxon>
        <taxon>Burkholderiales</taxon>
        <taxon>Burkholderiaceae</taxon>
        <taxon>Caballeronia</taxon>
    </lineage>
</organism>
<gene>
    <name evidence="1" type="ORF">BSU04_32810</name>
</gene>
<dbReference type="RefSeq" id="WP_256983507.1">
    <property type="nucleotide sequence ID" value="NZ_MTHB01000224.1"/>
</dbReference>
<proteinExistence type="predicted"/>
<dbReference type="EMBL" id="MTHB01000224">
    <property type="protein sequence ID" value="OXC74256.1"/>
    <property type="molecule type" value="Genomic_DNA"/>
</dbReference>
<protein>
    <submittedName>
        <fullName evidence="1">Uncharacterized protein</fullName>
    </submittedName>
</protein>
<dbReference type="Proteomes" id="UP000214720">
    <property type="component" value="Unassembled WGS sequence"/>
</dbReference>